<proteinExistence type="predicted"/>
<protein>
    <recommendedName>
        <fullName evidence="5">Zn(2)-C6 fungal-type domain-containing protein</fullName>
    </recommendedName>
</protein>
<dbReference type="PROSITE" id="PS00463">
    <property type="entry name" value="ZN2_CY6_FUNGAL_1"/>
    <property type="match status" value="1"/>
</dbReference>
<reference evidence="6 7" key="1">
    <citation type="submission" date="2016-04" db="EMBL/GenBank/DDBJ databases">
        <title>A degradative enzymes factory behind the ericoid mycorrhizal symbiosis.</title>
        <authorList>
            <consortium name="DOE Joint Genome Institute"/>
            <person name="Martino E."/>
            <person name="Morin E."/>
            <person name="Grelet G."/>
            <person name="Kuo A."/>
            <person name="Kohler A."/>
            <person name="Daghino S."/>
            <person name="Barry K."/>
            <person name="Choi C."/>
            <person name="Cichocki N."/>
            <person name="Clum A."/>
            <person name="Copeland A."/>
            <person name="Hainaut M."/>
            <person name="Haridas S."/>
            <person name="Labutti K."/>
            <person name="Lindquist E."/>
            <person name="Lipzen A."/>
            <person name="Khouja H.-R."/>
            <person name="Murat C."/>
            <person name="Ohm R."/>
            <person name="Olson A."/>
            <person name="Spatafora J."/>
            <person name="Veneault-Fourrey C."/>
            <person name="Henrissat B."/>
            <person name="Grigoriev I."/>
            <person name="Martin F."/>
            <person name="Perotto S."/>
        </authorList>
    </citation>
    <scope>NUCLEOTIDE SEQUENCE [LARGE SCALE GENOMIC DNA]</scope>
    <source>
        <strain evidence="6 7">F</strain>
    </source>
</reference>
<dbReference type="AlphaFoldDB" id="A0A2J6RTB4"/>
<dbReference type="SMART" id="SM00066">
    <property type="entry name" value="GAL4"/>
    <property type="match status" value="1"/>
</dbReference>
<dbReference type="Pfam" id="PF00172">
    <property type="entry name" value="Zn_clus"/>
    <property type="match status" value="1"/>
</dbReference>
<feature type="domain" description="Zn(2)-C6 fungal-type" evidence="5">
    <location>
        <begin position="18"/>
        <end position="53"/>
    </location>
</feature>
<keyword evidence="7" id="KW-1185">Reference proteome</keyword>
<feature type="compositionally biased region" description="Polar residues" evidence="4">
    <location>
        <begin position="114"/>
        <end position="133"/>
    </location>
</feature>
<dbReference type="PANTHER" id="PTHR47840">
    <property type="entry name" value="ZN(II)2CYS6 TRANSCRIPTION FACTOR (EUROFUNG)-RELATED"/>
    <property type="match status" value="1"/>
</dbReference>
<evidence type="ECO:0000313" key="7">
    <source>
        <dbReference type="Proteomes" id="UP000235786"/>
    </source>
</evidence>
<dbReference type="GO" id="GO:0008270">
    <property type="term" value="F:zinc ion binding"/>
    <property type="evidence" value="ECO:0007669"/>
    <property type="project" value="InterPro"/>
</dbReference>
<evidence type="ECO:0000256" key="2">
    <source>
        <dbReference type="ARBA" id="ARBA00023163"/>
    </source>
</evidence>
<name>A0A2J6RTB4_HYAVF</name>
<gene>
    <name evidence="6" type="ORF">L207DRAFT_511552</name>
</gene>
<accession>A0A2J6RTB4</accession>
<dbReference type="PROSITE" id="PS50048">
    <property type="entry name" value="ZN2_CY6_FUNGAL_2"/>
    <property type="match status" value="1"/>
</dbReference>
<sequence length="133" mass="15231">MDPESATKRRKIRKGTHSCWECKRRKLRCLFEHGSPANAICIGCRRRGTSCVSQEFPEEVSAPIEKARHMRDRVVRVEDQLEELIRKVGKDEPAVSERPFSEETPNFGMLYPASTDSESSRFSVSRQTSEVCL</sequence>
<feature type="region of interest" description="Disordered" evidence="4">
    <location>
        <begin position="92"/>
        <end position="133"/>
    </location>
</feature>
<evidence type="ECO:0000256" key="4">
    <source>
        <dbReference type="SAM" id="MobiDB-lite"/>
    </source>
</evidence>
<dbReference type="OrthoDB" id="5392779at2759"/>
<dbReference type="STRING" id="1149755.A0A2J6RTB4"/>
<evidence type="ECO:0000259" key="5">
    <source>
        <dbReference type="PROSITE" id="PS50048"/>
    </source>
</evidence>
<dbReference type="Gene3D" id="4.10.240.10">
    <property type="entry name" value="Zn(2)-C6 fungal-type DNA-binding domain"/>
    <property type="match status" value="1"/>
</dbReference>
<dbReference type="GO" id="GO:0000981">
    <property type="term" value="F:DNA-binding transcription factor activity, RNA polymerase II-specific"/>
    <property type="evidence" value="ECO:0007669"/>
    <property type="project" value="InterPro"/>
</dbReference>
<keyword evidence="3" id="KW-0539">Nucleus</keyword>
<dbReference type="SUPFAM" id="SSF57701">
    <property type="entry name" value="Zn2/Cys6 DNA-binding domain"/>
    <property type="match status" value="1"/>
</dbReference>
<dbReference type="InterPro" id="IPR036864">
    <property type="entry name" value="Zn2-C6_fun-type_DNA-bd_sf"/>
</dbReference>
<dbReference type="InterPro" id="IPR001138">
    <property type="entry name" value="Zn2Cys6_DnaBD"/>
</dbReference>
<keyword evidence="1" id="KW-0805">Transcription regulation</keyword>
<keyword evidence="2" id="KW-0804">Transcription</keyword>
<organism evidence="6 7">
    <name type="scientific">Hyaloscypha variabilis (strain UAMH 11265 / GT02V1 / F)</name>
    <name type="common">Meliniomyces variabilis</name>
    <dbReference type="NCBI Taxonomy" id="1149755"/>
    <lineage>
        <taxon>Eukaryota</taxon>
        <taxon>Fungi</taxon>
        <taxon>Dikarya</taxon>
        <taxon>Ascomycota</taxon>
        <taxon>Pezizomycotina</taxon>
        <taxon>Leotiomycetes</taxon>
        <taxon>Helotiales</taxon>
        <taxon>Hyaloscyphaceae</taxon>
        <taxon>Hyaloscypha</taxon>
        <taxon>Hyaloscypha variabilis</taxon>
    </lineage>
</organism>
<dbReference type="Proteomes" id="UP000235786">
    <property type="component" value="Unassembled WGS sequence"/>
</dbReference>
<dbReference type="PANTHER" id="PTHR47840:SF1">
    <property type="entry name" value="ZN(II)2CYS6 TRANSCRIPTION FACTOR (EUROFUNG)"/>
    <property type="match status" value="1"/>
</dbReference>
<dbReference type="EMBL" id="KZ613944">
    <property type="protein sequence ID" value="PMD41760.1"/>
    <property type="molecule type" value="Genomic_DNA"/>
</dbReference>
<evidence type="ECO:0000313" key="6">
    <source>
        <dbReference type="EMBL" id="PMD41760.1"/>
    </source>
</evidence>
<feature type="compositionally biased region" description="Basic and acidic residues" evidence="4">
    <location>
        <begin position="92"/>
        <end position="101"/>
    </location>
</feature>
<evidence type="ECO:0000256" key="3">
    <source>
        <dbReference type="ARBA" id="ARBA00023242"/>
    </source>
</evidence>
<evidence type="ECO:0000256" key="1">
    <source>
        <dbReference type="ARBA" id="ARBA00023015"/>
    </source>
</evidence>